<dbReference type="Proteomes" id="UP001153069">
    <property type="component" value="Unassembled WGS sequence"/>
</dbReference>
<feature type="compositionally biased region" description="Basic residues" evidence="1">
    <location>
        <begin position="479"/>
        <end position="489"/>
    </location>
</feature>
<keyword evidence="2" id="KW-0472">Membrane</keyword>
<feature type="region of interest" description="Disordered" evidence="1">
    <location>
        <begin position="476"/>
        <end position="508"/>
    </location>
</feature>
<feature type="compositionally biased region" description="Acidic residues" evidence="1">
    <location>
        <begin position="579"/>
        <end position="594"/>
    </location>
</feature>
<gene>
    <name evidence="3" type="ORF">SEMRO_136_G064210.1</name>
</gene>
<evidence type="ECO:0000313" key="3">
    <source>
        <dbReference type="EMBL" id="CAB9502442.1"/>
    </source>
</evidence>
<evidence type="ECO:0000256" key="1">
    <source>
        <dbReference type="SAM" id="MobiDB-lite"/>
    </source>
</evidence>
<evidence type="ECO:0000256" key="2">
    <source>
        <dbReference type="SAM" id="Phobius"/>
    </source>
</evidence>
<feature type="region of interest" description="Disordered" evidence="1">
    <location>
        <begin position="579"/>
        <end position="667"/>
    </location>
</feature>
<keyword evidence="4" id="KW-1185">Reference proteome</keyword>
<comment type="caution">
    <text evidence="3">The sequence shown here is derived from an EMBL/GenBank/DDBJ whole genome shotgun (WGS) entry which is preliminary data.</text>
</comment>
<sequence>MKQARVGGKKGLQRGVTRRGAWVVIPLLLVGLSTHSSSAFLPISSYKRSPHSISRYPAPTIALVSPKDAQSHTTRHTELHLFTRNREPPGDTTNQSVTKKPSRWRRILRRANTVLLATAVSLLPVKQATADATTQPAMSRPIDDYYHNEHVDEATALLGDILLQENTRHDDDIQDTVPVSSSYYDYDDDGLMGSFADEEEALRSLRSWITPPPAKPKRRRLLWPQSQQPSRPIYKYQVFGDEEVQAMSTSTTEAATTTVHITDPVTAPKPVVKESQQHVSVLSRTTTPKMPTATTHPSNARKLLKPLIFGVTTTGGAFAGTMFLIRRNNAEKLNANGSTGLLKRQTTQEVFVKAALEEQESTKDVLVVANNKNKTKDEFLGADDPVRKSQSLQRARETQSIVQDIRARQAQEGTTPLSSSDMINGGSSNNFVEEAAVKRKAAMEALDRLDQRLEENQQELQAMTQNRTALMDALEQKRKEQRRRRKKLLLQKQKAKPETPETPTIAERQLAQRREQVQRKLLEARLYYDRIAAIAEKRRKRERGEPVDDDVDDKMPAIKIAAVEVQPVVSAADLYFAEESPDPEADTAREEEEAVLEKEPAIIVETGVDTEKQEDSPAESNATIELASDPATEIDATPVQQMVSLPNNADDGDADGNSDTAREELERKQRADIFSRALLKERLESKQRDMATKTLLNTEPVMQIGYTERTTRNLLQARLAMRMQGPVETDSVPLARKEAELSYEERVAKSLLEARLAKISTAEANQDTSTSGGSSGGFSSLFLSPYRNGFW</sequence>
<name>A0A9N8DFT5_9STRA</name>
<evidence type="ECO:0000313" key="4">
    <source>
        <dbReference type="Proteomes" id="UP001153069"/>
    </source>
</evidence>
<accession>A0A9N8DFT5</accession>
<keyword evidence="2" id="KW-0812">Transmembrane</keyword>
<evidence type="ECO:0008006" key="5">
    <source>
        <dbReference type="Google" id="ProtNLM"/>
    </source>
</evidence>
<organism evidence="3 4">
    <name type="scientific">Seminavis robusta</name>
    <dbReference type="NCBI Taxonomy" id="568900"/>
    <lineage>
        <taxon>Eukaryota</taxon>
        <taxon>Sar</taxon>
        <taxon>Stramenopiles</taxon>
        <taxon>Ochrophyta</taxon>
        <taxon>Bacillariophyta</taxon>
        <taxon>Bacillariophyceae</taxon>
        <taxon>Bacillariophycidae</taxon>
        <taxon>Naviculales</taxon>
        <taxon>Naviculaceae</taxon>
        <taxon>Seminavis</taxon>
    </lineage>
</organism>
<reference evidence="3" key="1">
    <citation type="submission" date="2020-06" db="EMBL/GenBank/DDBJ databases">
        <authorList>
            <consortium name="Plant Systems Biology data submission"/>
        </authorList>
    </citation>
    <scope>NUCLEOTIDE SEQUENCE</scope>
    <source>
        <strain evidence="3">D6</strain>
    </source>
</reference>
<proteinExistence type="predicted"/>
<feature type="transmembrane region" description="Helical" evidence="2">
    <location>
        <begin position="21"/>
        <end position="43"/>
    </location>
</feature>
<dbReference type="EMBL" id="CAICTM010000135">
    <property type="protein sequence ID" value="CAB9502442.1"/>
    <property type="molecule type" value="Genomic_DNA"/>
</dbReference>
<dbReference type="AlphaFoldDB" id="A0A9N8DFT5"/>
<keyword evidence="2" id="KW-1133">Transmembrane helix</keyword>
<protein>
    <recommendedName>
        <fullName evidence="5">Transmembrane protein</fullName>
    </recommendedName>
</protein>